<gene>
    <name evidence="2" type="ORF">ACN38_g8432</name>
</gene>
<protein>
    <submittedName>
        <fullName evidence="2">Uncharacterized protein</fullName>
    </submittedName>
</protein>
<name>A0A0M8P4U4_9EURO</name>
<feature type="transmembrane region" description="Helical" evidence="1">
    <location>
        <begin position="20"/>
        <end position="36"/>
    </location>
</feature>
<proteinExistence type="predicted"/>
<dbReference type="EMBL" id="LHQQ01000154">
    <property type="protein sequence ID" value="KOS40711.1"/>
    <property type="molecule type" value="Genomic_DNA"/>
</dbReference>
<keyword evidence="1" id="KW-0472">Membrane</keyword>
<evidence type="ECO:0000313" key="3">
    <source>
        <dbReference type="Proteomes" id="UP000037696"/>
    </source>
</evidence>
<dbReference type="Proteomes" id="UP000037696">
    <property type="component" value="Unassembled WGS sequence"/>
</dbReference>
<organism evidence="2 3">
    <name type="scientific">Penicillium nordicum</name>
    <dbReference type="NCBI Taxonomy" id="229535"/>
    <lineage>
        <taxon>Eukaryota</taxon>
        <taxon>Fungi</taxon>
        <taxon>Dikarya</taxon>
        <taxon>Ascomycota</taxon>
        <taxon>Pezizomycotina</taxon>
        <taxon>Eurotiomycetes</taxon>
        <taxon>Eurotiomycetidae</taxon>
        <taxon>Eurotiales</taxon>
        <taxon>Aspergillaceae</taxon>
        <taxon>Penicillium</taxon>
    </lineage>
</organism>
<evidence type="ECO:0000256" key="1">
    <source>
        <dbReference type="SAM" id="Phobius"/>
    </source>
</evidence>
<keyword evidence="1" id="KW-0812">Transmembrane</keyword>
<keyword evidence="3" id="KW-1185">Reference proteome</keyword>
<evidence type="ECO:0000313" key="2">
    <source>
        <dbReference type="EMBL" id="KOS40711.1"/>
    </source>
</evidence>
<sequence length="66" mass="7836">MYNNITLVSLNWGWEFRRHIFSAFLSSATWLWYRLFSFSQATAMRLTSCPSWPGPFSFFFSSFSSM</sequence>
<reference evidence="2 3" key="1">
    <citation type="submission" date="2015-08" db="EMBL/GenBank/DDBJ databases">
        <title>Genome sequencing of Penicillium nordicum.</title>
        <authorList>
            <person name="Nguyen H.D."/>
            <person name="Seifert K.A."/>
        </authorList>
    </citation>
    <scope>NUCLEOTIDE SEQUENCE [LARGE SCALE GENOMIC DNA]</scope>
    <source>
        <strain evidence="2 3">DAOMC 185683</strain>
    </source>
</reference>
<dbReference type="AlphaFoldDB" id="A0A0M8P4U4"/>
<keyword evidence="1" id="KW-1133">Transmembrane helix</keyword>
<accession>A0A0M8P4U4</accession>
<comment type="caution">
    <text evidence="2">The sequence shown here is derived from an EMBL/GenBank/DDBJ whole genome shotgun (WGS) entry which is preliminary data.</text>
</comment>